<dbReference type="GO" id="GO:0000470">
    <property type="term" value="P:maturation of LSU-rRNA"/>
    <property type="evidence" value="ECO:0007669"/>
    <property type="project" value="TreeGrafter"/>
</dbReference>
<dbReference type="Pfam" id="PF04031">
    <property type="entry name" value="Las1"/>
    <property type="match status" value="1"/>
</dbReference>
<name>A0A6J1DI01_MOMCH</name>
<dbReference type="KEGG" id="mcha:111020670"/>
<evidence type="ECO:0000313" key="2">
    <source>
        <dbReference type="Proteomes" id="UP000504603"/>
    </source>
</evidence>
<organism evidence="2 3">
    <name type="scientific">Momordica charantia</name>
    <name type="common">Bitter gourd</name>
    <name type="synonym">Balsam pear</name>
    <dbReference type="NCBI Taxonomy" id="3673"/>
    <lineage>
        <taxon>Eukaryota</taxon>
        <taxon>Viridiplantae</taxon>
        <taxon>Streptophyta</taxon>
        <taxon>Embryophyta</taxon>
        <taxon>Tracheophyta</taxon>
        <taxon>Spermatophyta</taxon>
        <taxon>Magnoliopsida</taxon>
        <taxon>eudicotyledons</taxon>
        <taxon>Gunneridae</taxon>
        <taxon>Pentapetalae</taxon>
        <taxon>rosids</taxon>
        <taxon>fabids</taxon>
        <taxon>Cucurbitales</taxon>
        <taxon>Cucurbitaceae</taxon>
        <taxon>Momordiceae</taxon>
        <taxon>Momordica</taxon>
    </lineage>
</organism>
<dbReference type="GO" id="GO:0004519">
    <property type="term" value="F:endonuclease activity"/>
    <property type="evidence" value="ECO:0007669"/>
    <property type="project" value="InterPro"/>
</dbReference>
<dbReference type="GO" id="GO:0030687">
    <property type="term" value="C:preribosome, large subunit precursor"/>
    <property type="evidence" value="ECO:0007669"/>
    <property type="project" value="TreeGrafter"/>
</dbReference>
<reference evidence="3" key="1">
    <citation type="submission" date="2025-08" db="UniProtKB">
        <authorList>
            <consortium name="RefSeq"/>
        </authorList>
    </citation>
    <scope>IDENTIFICATION</scope>
    <source>
        <strain evidence="3">OHB3-1</strain>
    </source>
</reference>
<feature type="region of interest" description="Disordered" evidence="1">
    <location>
        <begin position="516"/>
        <end position="542"/>
    </location>
</feature>
<dbReference type="PANTHER" id="PTHR15002:SF0">
    <property type="entry name" value="RIBOSOMAL BIOGENESIS PROTEIN LAS1L"/>
    <property type="match status" value="1"/>
</dbReference>
<dbReference type="PANTHER" id="PTHR15002">
    <property type="entry name" value="RIBOSOMAL BIOGENESIS PROTEIN LAS1L"/>
    <property type="match status" value="1"/>
</dbReference>
<dbReference type="OrthoDB" id="10263222at2759"/>
<gene>
    <name evidence="3" type="primary">LOC111020670</name>
</gene>
<evidence type="ECO:0000313" key="3">
    <source>
        <dbReference type="RefSeq" id="XP_022153084.1"/>
    </source>
</evidence>
<dbReference type="RefSeq" id="XP_022153084.1">
    <property type="nucleotide sequence ID" value="XM_022297392.1"/>
</dbReference>
<dbReference type="GeneID" id="111020670"/>
<sequence length="609" mass="68040">MESLLGFEEVPVENEEEQSSTYSRKLVPWSTWSEWLFVSQSIFSDSPDSVAAALRRVSTWRSRGCLPVVVEVTAAIIEIQQKDPYFIKNQSLDASVDGKEDQLNNVSLSEEALAMLYCMAIMRLVNGVVEKTRKKTEVSIAVAADAIGLPRVLIDIRHEGSHRDLPALQVVRCASTKALRWLRSYYWEPQEKAIPFQGDISTTIRKEIKSRLRDLAFNLKVKQNPSLGSAMVKPKRLKTKTGKTLKVLVQLYSSFSSEFVSVLLELLLKAMRSSDLMCSENSQKSRSTVLDGWKLVIAKISNKEPELLLELLEAVLEKIETREGLEYESQYFMSSDHRMESCQVSQLSSLFAWLVDKLKGLKLKRKGEVFYGKHIPKGILMEVLRKCLLASAPGNKRLMDSATDLAQLMGAASLVKKLNKLSILNLPNLPNSHVPEGESPTQTTSDNSFNQVEGSFHEASQKLEAIKLHKRKNLTNPVDGNVGSSSRWTIVSSWTPCPIGMLPRSIGSSGRLPVLDLNPESENTSEEPRSKENCELSNYSHKREASSDIQQLDSCSVKKLKETNENFQAETEDVESAKGVKGRLLIGGIWKKVGEEELSAIQAAVRILL</sequence>
<dbReference type="Proteomes" id="UP000504603">
    <property type="component" value="Unplaced"/>
</dbReference>
<dbReference type="GO" id="GO:0090730">
    <property type="term" value="C:Las1 complex"/>
    <property type="evidence" value="ECO:0007669"/>
    <property type="project" value="InterPro"/>
</dbReference>
<evidence type="ECO:0000256" key="1">
    <source>
        <dbReference type="SAM" id="MobiDB-lite"/>
    </source>
</evidence>
<keyword evidence="2" id="KW-1185">Reference proteome</keyword>
<protein>
    <submittedName>
        <fullName evidence="3">Uncharacterized protein LOC111020670</fullName>
    </submittedName>
</protein>
<dbReference type="GO" id="GO:0000460">
    <property type="term" value="P:maturation of 5.8S rRNA"/>
    <property type="evidence" value="ECO:0007669"/>
    <property type="project" value="TreeGrafter"/>
</dbReference>
<dbReference type="AlphaFoldDB" id="A0A6J1DI01"/>
<proteinExistence type="predicted"/>
<accession>A0A6J1DI01</accession>
<dbReference type="InterPro" id="IPR007174">
    <property type="entry name" value="Las1"/>
</dbReference>